<evidence type="ECO:0000313" key="3">
    <source>
        <dbReference type="Proteomes" id="UP001362999"/>
    </source>
</evidence>
<organism evidence="2 3">
    <name type="scientific">Favolaschia claudopus</name>
    <dbReference type="NCBI Taxonomy" id="2862362"/>
    <lineage>
        <taxon>Eukaryota</taxon>
        <taxon>Fungi</taxon>
        <taxon>Dikarya</taxon>
        <taxon>Basidiomycota</taxon>
        <taxon>Agaricomycotina</taxon>
        <taxon>Agaricomycetes</taxon>
        <taxon>Agaricomycetidae</taxon>
        <taxon>Agaricales</taxon>
        <taxon>Marasmiineae</taxon>
        <taxon>Mycenaceae</taxon>
        <taxon>Favolaschia</taxon>
    </lineage>
</organism>
<gene>
    <name evidence="2" type="ORF">R3P38DRAFT_476557</name>
</gene>
<reference evidence="2 3" key="1">
    <citation type="journal article" date="2024" name="J Genomics">
        <title>Draft genome sequencing and assembly of Favolaschia claudopus CIRM-BRFM 2984 isolated from oak limbs.</title>
        <authorList>
            <person name="Navarro D."/>
            <person name="Drula E."/>
            <person name="Chaduli D."/>
            <person name="Cazenave R."/>
            <person name="Ahrendt S."/>
            <person name="Wang J."/>
            <person name="Lipzen A."/>
            <person name="Daum C."/>
            <person name="Barry K."/>
            <person name="Grigoriev I.V."/>
            <person name="Favel A."/>
            <person name="Rosso M.N."/>
            <person name="Martin F."/>
        </authorList>
    </citation>
    <scope>NUCLEOTIDE SEQUENCE [LARGE SCALE GENOMIC DNA]</scope>
    <source>
        <strain evidence="2 3">CIRM-BRFM 2984</strain>
    </source>
</reference>
<feature type="compositionally biased region" description="Basic residues" evidence="1">
    <location>
        <begin position="37"/>
        <end position="52"/>
    </location>
</feature>
<name>A0AAW0CK80_9AGAR</name>
<protein>
    <submittedName>
        <fullName evidence="2">Uncharacterized protein</fullName>
    </submittedName>
</protein>
<accession>A0AAW0CK80</accession>
<evidence type="ECO:0000256" key="1">
    <source>
        <dbReference type="SAM" id="MobiDB-lite"/>
    </source>
</evidence>
<feature type="region of interest" description="Disordered" evidence="1">
    <location>
        <begin position="102"/>
        <end position="127"/>
    </location>
</feature>
<dbReference type="EMBL" id="JAWWNJ010000016">
    <property type="protein sequence ID" value="KAK7039405.1"/>
    <property type="molecule type" value="Genomic_DNA"/>
</dbReference>
<dbReference type="Proteomes" id="UP001362999">
    <property type="component" value="Unassembled WGS sequence"/>
</dbReference>
<comment type="caution">
    <text evidence="2">The sequence shown here is derived from an EMBL/GenBank/DDBJ whole genome shotgun (WGS) entry which is preliminary data.</text>
</comment>
<feature type="region of interest" description="Disordered" evidence="1">
    <location>
        <begin position="27"/>
        <end position="62"/>
    </location>
</feature>
<feature type="compositionally biased region" description="Basic and acidic residues" evidence="1">
    <location>
        <begin position="250"/>
        <end position="274"/>
    </location>
</feature>
<sequence>MHLPHLHRAVPRPSLRTLFFVSPLHRAAPLLPPGGKGGRRQGRRGGQGRKIHPTPPDPVQRRRRRDLLHLTAPPCGAPSITPHALQQHRPYIAFHLLPPPLQRKHAQQKPEQKPKLTQPPTTPTHRRPKIALHLQLLAMRTRAGAVCVIVVVSVSISVLVSGSRDGGIAASSRKGVVGGGIVAFLFFDRQEGGGGGGGERAHPAVLVSLTFFKARRVVSVGVVQAIRGGPSRQAYDMTRKPAGARGKPNARRESRPSKQTSERKQPRATPEIKKTAATQSHQTG</sequence>
<feature type="region of interest" description="Disordered" evidence="1">
    <location>
        <begin position="232"/>
        <end position="284"/>
    </location>
</feature>
<evidence type="ECO:0000313" key="2">
    <source>
        <dbReference type="EMBL" id="KAK7039405.1"/>
    </source>
</evidence>
<proteinExistence type="predicted"/>
<keyword evidence="3" id="KW-1185">Reference proteome</keyword>
<dbReference type="AlphaFoldDB" id="A0AAW0CK80"/>